<evidence type="ECO:0000259" key="2">
    <source>
        <dbReference type="PROSITE" id="PS50943"/>
    </source>
</evidence>
<accession>A0A9Q4AZ31</accession>
<evidence type="ECO:0000313" key="4">
    <source>
        <dbReference type="Proteomes" id="UP001057753"/>
    </source>
</evidence>
<dbReference type="Proteomes" id="UP001057753">
    <property type="component" value="Unassembled WGS sequence"/>
</dbReference>
<gene>
    <name evidence="3" type="ORF">HXA33_00620</name>
</gene>
<dbReference type="GO" id="GO:0003677">
    <property type="term" value="F:DNA binding"/>
    <property type="evidence" value="ECO:0007669"/>
    <property type="project" value="UniProtKB-KW"/>
</dbReference>
<dbReference type="Pfam" id="PF01381">
    <property type="entry name" value="HTH_3"/>
    <property type="match status" value="1"/>
</dbReference>
<sequence length="117" mass="13965">MKLVMTMSSFGKQLKRLRLQHELKQEDLAAKLNISKSAVSMYERDEREPSFQLVKELARFFDVSTDDLLGHHDSKQEHENPVLSLEQLSDDEVEYLKESLEIYRKMKRNDWKRHTNK</sequence>
<dbReference type="CDD" id="cd00093">
    <property type="entry name" value="HTH_XRE"/>
    <property type="match status" value="1"/>
</dbReference>
<dbReference type="SMART" id="SM00530">
    <property type="entry name" value="HTH_XRE"/>
    <property type="match status" value="1"/>
</dbReference>
<proteinExistence type="predicted"/>
<name>A0A9Q4AZ31_SALAG</name>
<evidence type="ECO:0000256" key="1">
    <source>
        <dbReference type="ARBA" id="ARBA00023125"/>
    </source>
</evidence>
<dbReference type="PANTHER" id="PTHR46558">
    <property type="entry name" value="TRACRIPTIONAL REGULATORY PROTEIN-RELATED-RELATED"/>
    <property type="match status" value="1"/>
</dbReference>
<reference evidence="3" key="1">
    <citation type="submission" date="2020-06" db="EMBL/GenBank/DDBJ databases">
        <title>Insight into the genomes of haloalkaliphilic bacilli from Kenyan soda lakes.</title>
        <authorList>
            <person name="Mwirichia R."/>
            <person name="Villamizar G.C."/>
            <person name="Poehlein A."/>
            <person name="Mugweru J."/>
            <person name="Kipnyargis A."/>
            <person name="Kiplimo D."/>
            <person name="Orwa P."/>
            <person name="Daniel R."/>
        </authorList>
    </citation>
    <scope>NUCLEOTIDE SEQUENCE</scope>
    <source>
        <strain evidence="3">B1096_S55</strain>
    </source>
</reference>
<keyword evidence="1" id="KW-0238">DNA-binding</keyword>
<dbReference type="InterPro" id="IPR001387">
    <property type="entry name" value="Cro/C1-type_HTH"/>
</dbReference>
<dbReference type="EMBL" id="JABXYM010000001">
    <property type="protein sequence ID" value="MCR6095050.1"/>
    <property type="molecule type" value="Genomic_DNA"/>
</dbReference>
<dbReference type="Gene3D" id="1.10.260.40">
    <property type="entry name" value="lambda repressor-like DNA-binding domains"/>
    <property type="match status" value="1"/>
</dbReference>
<feature type="domain" description="HTH cro/C1-type" evidence="2">
    <location>
        <begin position="14"/>
        <end position="68"/>
    </location>
</feature>
<dbReference type="PANTHER" id="PTHR46558:SF11">
    <property type="entry name" value="HTH-TYPE TRANSCRIPTIONAL REGULATOR XRE"/>
    <property type="match status" value="1"/>
</dbReference>
<evidence type="ECO:0000313" key="3">
    <source>
        <dbReference type="EMBL" id="MCR6095050.1"/>
    </source>
</evidence>
<keyword evidence="4" id="KW-1185">Reference proteome</keyword>
<dbReference type="SUPFAM" id="SSF47413">
    <property type="entry name" value="lambda repressor-like DNA-binding domains"/>
    <property type="match status" value="1"/>
</dbReference>
<organism evidence="3 4">
    <name type="scientific">Salipaludibacillus agaradhaerens</name>
    <name type="common">Bacillus agaradhaerens</name>
    <dbReference type="NCBI Taxonomy" id="76935"/>
    <lineage>
        <taxon>Bacteria</taxon>
        <taxon>Bacillati</taxon>
        <taxon>Bacillota</taxon>
        <taxon>Bacilli</taxon>
        <taxon>Bacillales</taxon>
        <taxon>Bacillaceae</taxon>
    </lineage>
</organism>
<protein>
    <submittedName>
        <fullName evidence="3">Helix-turn-helix transcriptional regulator</fullName>
    </submittedName>
</protein>
<comment type="caution">
    <text evidence="3">The sequence shown here is derived from an EMBL/GenBank/DDBJ whole genome shotgun (WGS) entry which is preliminary data.</text>
</comment>
<dbReference type="AlphaFoldDB" id="A0A9Q4AZ31"/>
<dbReference type="PROSITE" id="PS50943">
    <property type="entry name" value="HTH_CROC1"/>
    <property type="match status" value="1"/>
</dbReference>
<dbReference type="OrthoDB" id="8115576at2"/>
<dbReference type="InterPro" id="IPR010982">
    <property type="entry name" value="Lambda_DNA-bd_dom_sf"/>
</dbReference>